<reference evidence="1 2" key="1">
    <citation type="journal article" date="2019" name="Genome Biol. Evol.">
        <title>Insights into the evolution of the New World diploid cottons (Gossypium, subgenus Houzingenia) based on genome sequencing.</title>
        <authorList>
            <person name="Grover C.E."/>
            <person name="Arick M.A. 2nd"/>
            <person name="Thrash A."/>
            <person name="Conover J.L."/>
            <person name="Sanders W.S."/>
            <person name="Peterson D.G."/>
            <person name="Frelichowski J.E."/>
            <person name="Scheffler J.A."/>
            <person name="Scheffler B.E."/>
            <person name="Wendel J.F."/>
        </authorList>
    </citation>
    <scope>NUCLEOTIDE SEQUENCE [LARGE SCALE GENOMIC DNA]</scope>
    <source>
        <strain evidence="1">8</strain>
        <tissue evidence="1">Leaf</tissue>
    </source>
</reference>
<dbReference type="Proteomes" id="UP000593568">
    <property type="component" value="Unassembled WGS sequence"/>
</dbReference>
<sequence>MHLSFNGSSKVVQNLLAQPWRRLSPWGLKGLLTNGRV</sequence>
<dbReference type="AlphaFoldDB" id="A0A7J9F549"/>
<organism evidence="1 2">
    <name type="scientific">Gossypium trilobum</name>
    <dbReference type="NCBI Taxonomy" id="34281"/>
    <lineage>
        <taxon>Eukaryota</taxon>
        <taxon>Viridiplantae</taxon>
        <taxon>Streptophyta</taxon>
        <taxon>Embryophyta</taxon>
        <taxon>Tracheophyta</taxon>
        <taxon>Spermatophyta</taxon>
        <taxon>Magnoliopsida</taxon>
        <taxon>eudicotyledons</taxon>
        <taxon>Gunneridae</taxon>
        <taxon>Pentapetalae</taxon>
        <taxon>rosids</taxon>
        <taxon>malvids</taxon>
        <taxon>Malvales</taxon>
        <taxon>Malvaceae</taxon>
        <taxon>Malvoideae</taxon>
        <taxon>Gossypium</taxon>
    </lineage>
</organism>
<protein>
    <submittedName>
        <fullName evidence="1">Uncharacterized protein</fullName>
    </submittedName>
</protein>
<gene>
    <name evidence="1" type="ORF">Gotri_004523</name>
</gene>
<comment type="caution">
    <text evidence="1">The sequence shown here is derived from an EMBL/GenBank/DDBJ whole genome shotgun (WGS) entry which is preliminary data.</text>
</comment>
<proteinExistence type="predicted"/>
<dbReference type="EMBL" id="JABEZW010000011">
    <property type="protein sequence ID" value="MBA0780423.1"/>
    <property type="molecule type" value="Genomic_DNA"/>
</dbReference>
<accession>A0A7J9F549</accession>
<keyword evidence="2" id="KW-1185">Reference proteome</keyword>
<evidence type="ECO:0000313" key="2">
    <source>
        <dbReference type="Proteomes" id="UP000593568"/>
    </source>
</evidence>
<name>A0A7J9F549_9ROSI</name>
<evidence type="ECO:0000313" key="1">
    <source>
        <dbReference type="EMBL" id="MBA0780423.1"/>
    </source>
</evidence>